<comment type="caution">
    <text evidence="1">The sequence shown here is derived from an EMBL/GenBank/DDBJ whole genome shotgun (WGS) entry which is preliminary data.</text>
</comment>
<keyword evidence="2" id="KW-1185">Reference proteome</keyword>
<name>A0A934V2L4_9PSEU</name>
<evidence type="ECO:0000313" key="1">
    <source>
        <dbReference type="EMBL" id="MBK1786041.1"/>
    </source>
</evidence>
<gene>
    <name evidence="1" type="ORF">JHE00_17065</name>
</gene>
<evidence type="ECO:0008006" key="3">
    <source>
        <dbReference type="Google" id="ProtNLM"/>
    </source>
</evidence>
<protein>
    <recommendedName>
        <fullName evidence="3">Immunity protein Imm1</fullName>
    </recommendedName>
</protein>
<dbReference type="Proteomes" id="UP000635245">
    <property type="component" value="Unassembled WGS sequence"/>
</dbReference>
<dbReference type="InterPro" id="IPR025680">
    <property type="entry name" value="DddI"/>
</dbReference>
<organism evidence="1 2">
    <name type="scientific">Prauserella cavernicola</name>
    <dbReference type="NCBI Taxonomy" id="2800127"/>
    <lineage>
        <taxon>Bacteria</taxon>
        <taxon>Bacillati</taxon>
        <taxon>Actinomycetota</taxon>
        <taxon>Actinomycetes</taxon>
        <taxon>Pseudonocardiales</taxon>
        <taxon>Pseudonocardiaceae</taxon>
        <taxon>Prauserella</taxon>
    </lineage>
</organism>
<proteinExistence type="predicted"/>
<sequence>MTSTLARHESYDIAAMTDADALIAMMTTVNGERRTPEAGVLWWLFNSADPTHELIVGVRGDRGCLLWGTAEASFRPADGLNTDHVPYFTWQGHDFEQDPGVETPVERVYQAVREYVTTGQRPTCVQWVPAPL</sequence>
<dbReference type="Pfam" id="PF14430">
    <property type="entry name" value="Imm1"/>
    <property type="match status" value="1"/>
</dbReference>
<dbReference type="EMBL" id="JAENJH010000003">
    <property type="protein sequence ID" value="MBK1786041.1"/>
    <property type="molecule type" value="Genomic_DNA"/>
</dbReference>
<accession>A0A934V2L4</accession>
<evidence type="ECO:0000313" key="2">
    <source>
        <dbReference type="Proteomes" id="UP000635245"/>
    </source>
</evidence>
<dbReference type="AlphaFoldDB" id="A0A934V2L4"/>
<reference evidence="1" key="1">
    <citation type="submission" date="2020-12" db="EMBL/GenBank/DDBJ databases">
        <title>Prauserella sp. ASG 168, a novel actinomycete isolated from cave rock.</title>
        <authorList>
            <person name="Suriyachadkun C."/>
        </authorList>
    </citation>
    <scope>NUCLEOTIDE SEQUENCE</scope>
    <source>
        <strain evidence="1">ASG 168</strain>
    </source>
</reference>
<dbReference type="RefSeq" id="WP_200319031.1">
    <property type="nucleotide sequence ID" value="NZ_JAENJH010000003.1"/>
</dbReference>